<dbReference type="PANTHER" id="PTHR19372:SF7">
    <property type="entry name" value="SULFITE OXIDASE, MITOCHONDRIAL"/>
    <property type="match status" value="1"/>
</dbReference>
<dbReference type="InterPro" id="IPR014756">
    <property type="entry name" value="Ig_E-set"/>
</dbReference>
<dbReference type="EC" id="1.8.2.1" evidence="8"/>
<dbReference type="InterPro" id="IPR000572">
    <property type="entry name" value="OxRdtase_Mopterin-bd_dom"/>
</dbReference>
<dbReference type="Gene3D" id="2.60.40.650">
    <property type="match status" value="1"/>
</dbReference>
<evidence type="ECO:0000313" key="9">
    <source>
        <dbReference type="Proteomes" id="UP000806285"/>
    </source>
</evidence>
<dbReference type="Proteomes" id="UP000806285">
    <property type="component" value="Unassembled WGS sequence"/>
</dbReference>
<dbReference type="PROSITE" id="PS51318">
    <property type="entry name" value="TAT"/>
    <property type="match status" value="1"/>
</dbReference>
<dbReference type="NCBIfam" id="TIGR04555">
    <property type="entry name" value="sulfite_DH_soxC"/>
    <property type="match status" value="1"/>
</dbReference>
<evidence type="ECO:0000259" key="6">
    <source>
        <dbReference type="Pfam" id="PF00174"/>
    </source>
</evidence>
<dbReference type="InterPro" id="IPR008335">
    <property type="entry name" value="Mopterin_OxRdtase_euk"/>
</dbReference>
<proteinExistence type="predicted"/>
<keyword evidence="9" id="KW-1185">Reference proteome</keyword>
<dbReference type="PRINTS" id="PR00407">
    <property type="entry name" value="EUMOPTERIN"/>
</dbReference>
<dbReference type="PANTHER" id="PTHR19372">
    <property type="entry name" value="SULFITE REDUCTASE"/>
    <property type="match status" value="1"/>
</dbReference>
<feature type="domain" description="Oxidoreductase molybdopterin-binding" evidence="6">
    <location>
        <begin position="150"/>
        <end position="308"/>
    </location>
</feature>
<dbReference type="SUPFAM" id="SSF81296">
    <property type="entry name" value="E set domains"/>
    <property type="match status" value="1"/>
</dbReference>
<keyword evidence="2" id="KW-0500">Molybdenum</keyword>
<comment type="cofactor">
    <cofactor evidence="1">
        <name>Mo-molybdopterin</name>
        <dbReference type="ChEBI" id="CHEBI:71302"/>
    </cofactor>
</comment>
<gene>
    <name evidence="8" type="primary">soxC</name>
    <name evidence="8" type="ORF">IM787_17070</name>
</gene>
<keyword evidence="3" id="KW-0479">Metal-binding</keyword>
<evidence type="ECO:0000256" key="4">
    <source>
        <dbReference type="ARBA" id="ARBA00023002"/>
    </source>
</evidence>
<evidence type="ECO:0000256" key="2">
    <source>
        <dbReference type="ARBA" id="ARBA00022505"/>
    </source>
</evidence>
<dbReference type="Gene3D" id="3.90.420.10">
    <property type="entry name" value="Oxidoreductase, molybdopterin-binding domain"/>
    <property type="match status" value="1"/>
</dbReference>
<dbReference type="InterPro" id="IPR030835">
    <property type="entry name" value="Sulfite_DH_SoxC"/>
</dbReference>
<dbReference type="SUPFAM" id="SSF56524">
    <property type="entry name" value="Oxidoreductase molybdopterin-binding domain"/>
    <property type="match status" value="1"/>
</dbReference>
<accession>A0ABR9S6Y0</accession>
<evidence type="ECO:0000256" key="1">
    <source>
        <dbReference type="ARBA" id="ARBA00001924"/>
    </source>
</evidence>
<evidence type="ECO:0000256" key="3">
    <source>
        <dbReference type="ARBA" id="ARBA00022723"/>
    </source>
</evidence>
<dbReference type="InterPro" id="IPR005066">
    <property type="entry name" value="MoCF_OxRdtse_dimer"/>
</dbReference>
<evidence type="ECO:0000259" key="7">
    <source>
        <dbReference type="Pfam" id="PF03404"/>
    </source>
</evidence>
<name>A0ABR9S6Y0_9BURK</name>
<keyword evidence="4 8" id="KW-0560">Oxidoreductase</keyword>
<organism evidence="8 9">
    <name type="scientific">Ramlibacter pallidus</name>
    <dbReference type="NCBI Taxonomy" id="2780087"/>
    <lineage>
        <taxon>Bacteria</taxon>
        <taxon>Pseudomonadati</taxon>
        <taxon>Pseudomonadota</taxon>
        <taxon>Betaproteobacteria</taxon>
        <taxon>Burkholderiales</taxon>
        <taxon>Comamonadaceae</taxon>
        <taxon>Ramlibacter</taxon>
    </lineage>
</organism>
<dbReference type="GO" id="GO:0050310">
    <property type="term" value="F:sulfite dehydrogenase activity"/>
    <property type="evidence" value="ECO:0007669"/>
    <property type="project" value="UniProtKB-EC"/>
</dbReference>
<dbReference type="InterPro" id="IPR036374">
    <property type="entry name" value="OxRdtase_Mopterin-bd_sf"/>
</dbReference>
<protein>
    <submittedName>
        <fullName evidence="8">Sulfite dehydrogenase</fullName>
        <ecNumber evidence="8">1.8.2.1</ecNumber>
    </submittedName>
</protein>
<dbReference type="Pfam" id="PF00174">
    <property type="entry name" value="Oxidored_molyb"/>
    <property type="match status" value="1"/>
</dbReference>
<dbReference type="EMBL" id="JADDIV010000005">
    <property type="protein sequence ID" value="MBE7369278.1"/>
    <property type="molecule type" value="Genomic_DNA"/>
</dbReference>
<feature type="domain" description="Moybdenum cofactor oxidoreductase dimerisation" evidence="7">
    <location>
        <begin position="334"/>
        <end position="444"/>
    </location>
</feature>
<evidence type="ECO:0000256" key="5">
    <source>
        <dbReference type="SAM" id="MobiDB-lite"/>
    </source>
</evidence>
<dbReference type="InterPro" id="IPR006311">
    <property type="entry name" value="TAT_signal"/>
</dbReference>
<reference evidence="8 9" key="1">
    <citation type="submission" date="2020-10" db="EMBL/GenBank/DDBJ databases">
        <title>Ramlibacter sp. HM2 16S ribosomal RNA gene Genome sequencing and assembly.</title>
        <authorList>
            <person name="Kang M."/>
        </authorList>
    </citation>
    <scope>NUCLEOTIDE SEQUENCE [LARGE SCALE GENOMIC DNA]</scope>
    <source>
        <strain evidence="8 9">HM2</strain>
    </source>
</reference>
<comment type="caution">
    <text evidence="8">The sequence shown here is derived from an EMBL/GenBank/DDBJ whole genome shotgun (WGS) entry which is preliminary data.</text>
</comment>
<dbReference type="Pfam" id="PF03404">
    <property type="entry name" value="Mo-co_dimer"/>
    <property type="match status" value="1"/>
</dbReference>
<sequence length="460" mass="50590">MLIFAPPNEENERVTPNPPAGRLRKAPENFIAGADVRRVFAEAKEGRRDFLRGAFAAAASGLAAAGAAAQPQGDPNILELPEHTRGLGQPVVTDGYGKPSQYERNVQRRQSPGLTQTRQASVSFAPLQSLFGIVTPSGLHFERHHQGWWDVDPGKHRLMVNGLVKTPKVFTMDDLMRLPSVSRFHFIECGANTGMEWGNVAVPTCQYTHGMLSCSEFTGVPLITVLQMAGADLKKGRFLLAEGADGSSMTRTIPMALIESGEVLLAYGQNGEMLRPENGYPLRLVVPGVQGVSWVKYLRRVEVGDQPWASKDEAIHYVDLMPDGRHRQYTSIQECKSVVTTPSGGQVLLDKGFYSINGLAWSGRGKVAKVDVSVDGGRNWRSARLQDPVMSKCLTRFSLDWVWDGKPAIIQSRATDDTGYVQPTQRQLRGVRGTRSIYHNNAIQSWLVQESGEVKNVQLA</sequence>
<feature type="region of interest" description="Disordered" evidence="5">
    <location>
        <begin position="1"/>
        <end position="25"/>
    </location>
</feature>
<evidence type="ECO:0000313" key="8">
    <source>
        <dbReference type="EMBL" id="MBE7369278.1"/>
    </source>
</evidence>